<protein>
    <submittedName>
        <fullName evidence="1">Uncharacterized protein</fullName>
    </submittedName>
</protein>
<keyword evidence="2" id="KW-1185">Reference proteome</keyword>
<name>A0ACB0JCZ3_TRIPR</name>
<evidence type="ECO:0000313" key="1">
    <source>
        <dbReference type="EMBL" id="CAJ2642202.1"/>
    </source>
</evidence>
<organism evidence="1 2">
    <name type="scientific">Trifolium pratense</name>
    <name type="common">Red clover</name>
    <dbReference type="NCBI Taxonomy" id="57577"/>
    <lineage>
        <taxon>Eukaryota</taxon>
        <taxon>Viridiplantae</taxon>
        <taxon>Streptophyta</taxon>
        <taxon>Embryophyta</taxon>
        <taxon>Tracheophyta</taxon>
        <taxon>Spermatophyta</taxon>
        <taxon>Magnoliopsida</taxon>
        <taxon>eudicotyledons</taxon>
        <taxon>Gunneridae</taxon>
        <taxon>Pentapetalae</taxon>
        <taxon>rosids</taxon>
        <taxon>fabids</taxon>
        <taxon>Fabales</taxon>
        <taxon>Fabaceae</taxon>
        <taxon>Papilionoideae</taxon>
        <taxon>50 kb inversion clade</taxon>
        <taxon>NPAAA clade</taxon>
        <taxon>Hologalegina</taxon>
        <taxon>IRL clade</taxon>
        <taxon>Trifolieae</taxon>
        <taxon>Trifolium</taxon>
    </lineage>
</organism>
<accession>A0ACB0JCZ3</accession>
<gene>
    <name evidence="1" type="ORF">MILVUS5_LOCUS11708</name>
</gene>
<reference evidence="1" key="1">
    <citation type="submission" date="2023-10" db="EMBL/GenBank/DDBJ databases">
        <authorList>
            <person name="Rodriguez Cubillos JULIANA M."/>
            <person name="De Vega J."/>
        </authorList>
    </citation>
    <scope>NUCLEOTIDE SEQUENCE</scope>
</reference>
<sequence>MAIFFSSPLREPLNLLQPFETPKSLESFTGKPLKSFSSLQIRNPFVTGNPNFICCSSREKNSMKGIDERPLFFYNLYLKKTLRIQPNLDIAWSNLLVCSWNLVISTDPFQYNKEAIKLNTFFPYAYKDLGMPQEAIA</sequence>
<proteinExistence type="predicted"/>
<comment type="caution">
    <text evidence="1">The sequence shown here is derived from an EMBL/GenBank/DDBJ whole genome shotgun (WGS) entry which is preliminary data.</text>
</comment>
<dbReference type="EMBL" id="CASHSV030000024">
    <property type="protein sequence ID" value="CAJ2642202.1"/>
    <property type="molecule type" value="Genomic_DNA"/>
</dbReference>
<evidence type="ECO:0000313" key="2">
    <source>
        <dbReference type="Proteomes" id="UP001177021"/>
    </source>
</evidence>
<dbReference type="Proteomes" id="UP001177021">
    <property type="component" value="Unassembled WGS sequence"/>
</dbReference>